<keyword evidence="16" id="KW-1185">Reference proteome</keyword>
<evidence type="ECO:0000256" key="10">
    <source>
        <dbReference type="PROSITE-ProRule" id="PRU01193"/>
    </source>
</evidence>
<dbReference type="InterPro" id="IPR051676">
    <property type="entry name" value="UPF0053_domain"/>
</dbReference>
<evidence type="ECO:0000313" key="15">
    <source>
        <dbReference type="EMBL" id="OZG63214.1"/>
    </source>
</evidence>
<dbReference type="CDD" id="cd04590">
    <property type="entry name" value="CBS_pair_CorC_HlyC_assoc"/>
    <property type="match status" value="1"/>
</dbReference>
<dbReference type="GO" id="GO:0050660">
    <property type="term" value="F:flavin adenine dinucleotide binding"/>
    <property type="evidence" value="ECO:0007669"/>
    <property type="project" value="InterPro"/>
</dbReference>
<accession>A0A261FVK2</accession>
<evidence type="ECO:0000256" key="4">
    <source>
        <dbReference type="ARBA" id="ARBA00022692"/>
    </source>
</evidence>
<dbReference type="InterPro" id="IPR016169">
    <property type="entry name" value="FAD-bd_PCMH_sub2"/>
</dbReference>
<keyword evidence="7 9" id="KW-0129">CBS domain</keyword>
<keyword evidence="6 10" id="KW-1133">Transmembrane helix</keyword>
<comment type="similarity">
    <text evidence="2">Belongs to the UPF0053 family.</text>
</comment>
<dbReference type="Gene3D" id="3.10.580.10">
    <property type="entry name" value="CBS-domain"/>
    <property type="match status" value="1"/>
</dbReference>
<dbReference type="Proteomes" id="UP000216074">
    <property type="component" value="Unassembled WGS sequence"/>
</dbReference>
<evidence type="ECO:0000259" key="13">
    <source>
        <dbReference type="PROSITE" id="PS51371"/>
    </source>
</evidence>
<protein>
    <submittedName>
        <fullName evidence="15">Transporter associated domain-containing protein</fullName>
    </submittedName>
</protein>
<evidence type="ECO:0000256" key="5">
    <source>
        <dbReference type="ARBA" id="ARBA00022737"/>
    </source>
</evidence>
<dbReference type="PANTHER" id="PTHR43099">
    <property type="entry name" value="UPF0053 PROTEIN YRKA"/>
    <property type="match status" value="1"/>
</dbReference>
<keyword evidence="8 10" id="KW-0472">Membrane</keyword>
<comment type="caution">
    <text evidence="15">The sequence shown here is derived from an EMBL/GenBank/DDBJ whole genome shotgun (WGS) entry which is preliminary data.</text>
</comment>
<feature type="transmembrane region" description="Helical" evidence="12">
    <location>
        <begin position="168"/>
        <end position="190"/>
    </location>
</feature>
<dbReference type="InterPro" id="IPR002550">
    <property type="entry name" value="CNNM"/>
</dbReference>
<feature type="transmembrane region" description="Helical" evidence="12">
    <location>
        <begin position="132"/>
        <end position="156"/>
    </location>
</feature>
<dbReference type="GO" id="GO:0005886">
    <property type="term" value="C:plasma membrane"/>
    <property type="evidence" value="ECO:0007669"/>
    <property type="project" value="UniProtKB-SubCell"/>
</dbReference>
<dbReference type="PROSITE" id="PS51846">
    <property type="entry name" value="CNNM"/>
    <property type="match status" value="1"/>
</dbReference>
<evidence type="ECO:0000256" key="11">
    <source>
        <dbReference type="SAM" id="MobiDB-lite"/>
    </source>
</evidence>
<feature type="transmembrane region" description="Helical" evidence="12">
    <location>
        <begin position="32"/>
        <end position="54"/>
    </location>
</feature>
<feature type="domain" description="CNNM transmembrane" evidence="14">
    <location>
        <begin position="33"/>
        <end position="231"/>
    </location>
</feature>
<sequence>MTNTAHRRLRSLPAPAPRARHRPRLTPRSPKVSGMSLGLNILLIFVFLLLGSVFSGTELALVSLRGSQIDQMEQEDARGARVAKIARDPNTFLSTVQIGVTLCGFLSASFGESSISPYITPIVESWGVPAHIAAPLTTITLTLIISYCSIVISEMVPKRIAMQRTEQIARAVVPAIDIFATICRPIIWLIGKNTNGIVRLLGFDPNETESEVSDDELRVLVNTNSSLSKDERMILDDVFDASETIVAEVMRPRADVVFLDGSQSIADAAAYVREMPYSRYPVTGKDFDDVIGFVHVRDLLDVRDPNAKTVADVTREGISLPGTSKLLPSLSLLRKRGIHLAVVIDEYGGTDGIVTLEDMTEELVGDIRDEYDLPEESGKSGADGKSAFVNGVATVDGGMTIEDFDDLTGIELEDGPYETVAGYFLAKTGKMGEVGEVLHSDDGYDMVITKVDGRRIETIEVRKADTPAATTDSAAA</sequence>
<evidence type="ECO:0000256" key="1">
    <source>
        <dbReference type="ARBA" id="ARBA00004651"/>
    </source>
</evidence>
<gene>
    <name evidence="15" type="ORF">BHAP_1922</name>
</gene>
<dbReference type="Pfam" id="PF03471">
    <property type="entry name" value="CorC_HlyC"/>
    <property type="match status" value="1"/>
</dbReference>
<dbReference type="InterPro" id="IPR005170">
    <property type="entry name" value="Transptr-assoc_dom"/>
</dbReference>
<dbReference type="InterPro" id="IPR036318">
    <property type="entry name" value="FAD-bd_PCMH-like_sf"/>
</dbReference>
<dbReference type="InterPro" id="IPR000644">
    <property type="entry name" value="CBS_dom"/>
</dbReference>
<evidence type="ECO:0000256" key="7">
    <source>
        <dbReference type="ARBA" id="ARBA00023122"/>
    </source>
</evidence>
<dbReference type="Pfam" id="PF00571">
    <property type="entry name" value="CBS"/>
    <property type="match status" value="2"/>
</dbReference>
<dbReference type="InterPro" id="IPR044751">
    <property type="entry name" value="Ion_transp-like_CBS"/>
</dbReference>
<keyword evidence="4 10" id="KW-0812">Transmembrane</keyword>
<dbReference type="Gene3D" id="3.30.465.10">
    <property type="match status" value="1"/>
</dbReference>
<organism evidence="15 16">
    <name type="scientific">Bifidobacterium hapali</name>
    <dbReference type="NCBI Taxonomy" id="1630172"/>
    <lineage>
        <taxon>Bacteria</taxon>
        <taxon>Bacillati</taxon>
        <taxon>Actinomycetota</taxon>
        <taxon>Actinomycetes</taxon>
        <taxon>Bifidobacteriales</taxon>
        <taxon>Bifidobacteriaceae</taxon>
        <taxon>Bifidobacterium</taxon>
    </lineage>
</organism>
<evidence type="ECO:0000256" key="8">
    <source>
        <dbReference type="ARBA" id="ARBA00023136"/>
    </source>
</evidence>
<dbReference type="AlphaFoldDB" id="A0A261FVK2"/>
<dbReference type="InterPro" id="IPR046342">
    <property type="entry name" value="CBS_dom_sf"/>
</dbReference>
<evidence type="ECO:0000256" key="2">
    <source>
        <dbReference type="ARBA" id="ARBA00006337"/>
    </source>
</evidence>
<dbReference type="PROSITE" id="PS51371">
    <property type="entry name" value="CBS"/>
    <property type="match status" value="2"/>
</dbReference>
<dbReference type="SUPFAM" id="SSF56176">
    <property type="entry name" value="FAD-binding/transporter-associated domain-like"/>
    <property type="match status" value="1"/>
</dbReference>
<evidence type="ECO:0000313" key="16">
    <source>
        <dbReference type="Proteomes" id="UP000216074"/>
    </source>
</evidence>
<keyword evidence="5" id="KW-0677">Repeat</keyword>
<feature type="domain" description="CBS" evidence="13">
    <location>
        <begin position="250"/>
        <end position="309"/>
    </location>
</feature>
<evidence type="ECO:0000256" key="3">
    <source>
        <dbReference type="ARBA" id="ARBA00022475"/>
    </source>
</evidence>
<evidence type="ECO:0000259" key="14">
    <source>
        <dbReference type="PROSITE" id="PS51846"/>
    </source>
</evidence>
<feature type="domain" description="CBS" evidence="13">
    <location>
        <begin position="313"/>
        <end position="370"/>
    </location>
</feature>
<dbReference type="SMART" id="SM01091">
    <property type="entry name" value="CorC_HlyC"/>
    <property type="match status" value="1"/>
</dbReference>
<reference evidence="15 16" key="1">
    <citation type="journal article" date="2017" name="BMC Genomics">
        <title>Comparative genomic and phylogenomic analyses of the Bifidobacteriaceae family.</title>
        <authorList>
            <person name="Lugli G.A."/>
            <person name="Milani C."/>
            <person name="Turroni F."/>
            <person name="Duranti S."/>
            <person name="Mancabelli L."/>
            <person name="Mangifesta M."/>
            <person name="Ferrario C."/>
            <person name="Modesto M."/>
            <person name="Mattarelli P."/>
            <person name="Jiri K."/>
            <person name="van Sinderen D."/>
            <person name="Ventura M."/>
        </authorList>
    </citation>
    <scope>NUCLEOTIDE SEQUENCE [LARGE SCALE GENOMIC DNA]</scope>
    <source>
        <strain evidence="15 16">DSM 100202</strain>
    </source>
</reference>
<evidence type="ECO:0000256" key="12">
    <source>
        <dbReference type="SAM" id="Phobius"/>
    </source>
</evidence>
<evidence type="ECO:0000256" key="9">
    <source>
        <dbReference type="PROSITE-ProRule" id="PRU00703"/>
    </source>
</evidence>
<feature type="compositionally biased region" description="Basic residues" evidence="11">
    <location>
        <begin position="1"/>
        <end position="10"/>
    </location>
</feature>
<keyword evidence="3" id="KW-1003">Cell membrane</keyword>
<feature type="region of interest" description="Disordered" evidence="11">
    <location>
        <begin position="1"/>
        <end position="29"/>
    </location>
</feature>
<evidence type="ECO:0000256" key="6">
    <source>
        <dbReference type="ARBA" id="ARBA00022989"/>
    </source>
</evidence>
<comment type="subcellular location">
    <subcellularLocation>
        <location evidence="1">Cell membrane</location>
        <topology evidence="1">Multi-pass membrane protein</topology>
    </subcellularLocation>
</comment>
<proteinExistence type="inferred from homology"/>
<dbReference type="EMBL" id="MWWY01000040">
    <property type="protein sequence ID" value="OZG63214.1"/>
    <property type="molecule type" value="Genomic_DNA"/>
</dbReference>
<dbReference type="SUPFAM" id="SSF54631">
    <property type="entry name" value="CBS-domain pair"/>
    <property type="match status" value="1"/>
</dbReference>
<dbReference type="PANTHER" id="PTHR43099:SF2">
    <property type="entry name" value="UPF0053 PROTEIN YRKA"/>
    <property type="match status" value="1"/>
</dbReference>
<name>A0A261FVK2_9BIFI</name>
<dbReference type="Pfam" id="PF01595">
    <property type="entry name" value="CNNM"/>
    <property type="match status" value="1"/>
</dbReference>
<dbReference type="SMART" id="SM00116">
    <property type="entry name" value="CBS"/>
    <property type="match status" value="2"/>
</dbReference>